<evidence type="ECO:0000256" key="3">
    <source>
        <dbReference type="ARBA" id="ARBA00022989"/>
    </source>
</evidence>
<dbReference type="GO" id="GO:0008381">
    <property type="term" value="F:mechanosensitive monoatomic ion channel activity"/>
    <property type="evidence" value="ECO:0007669"/>
    <property type="project" value="TreeGrafter"/>
</dbReference>
<feature type="transmembrane region" description="Helical" evidence="5">
    <location>
        <begin position="57"/>
        <end position="78"/>
    </location>
</feature>
<evidence type="ECO:0000256" key="4">
    <source>
        <dbReference type="ARBA" id="ARBA00023136"/>
    </source>
</evidence>
<dbReference type="PANTHER" id="PTHR30266:SF2">
    <property type="entry name" value="LARGE-CONDUCTANCE MECHANOSENSITIVE CHANNEL"/>
    <property type="match status" value="1"/>
</dbReference>
<name>A0A2J6RF99_HYAVF</name>
<dbReference type="PANTHER" id="PTHR30266">
    <property type="entry name" value="MECHANOSENSITIVE CHANNEL MSCL"/>
    <property type="match status" value="1"/>
</dbReference>
<dbReference type="GO" id="GO:0016020">
    <property type="term" value="C:membrane"/>
    <property type="evidence" value="ECO:0007669"/>
    <property type="project" value="UniProtKB-SubCell"/>
</dbReference>
<dbReference type="AlphaFoldDB" id="A0A2J6RF99"/>
<comment type="subcellular location">
    <subcellularLocation>
        <location evidence="1">Membrane</location>
        <topology evidence="1">Multi-pass membrane protein</topology>
    </subcellularLocation>
</comment>
<evidence type="ECO:0000313" key="7">
    <source>
        <dbReference type="Proteomes" id="UP000235786"/>
    </source>
</evidence>
<gene>
    <name evidence="6" type="ORF">L207DRAFT_635960</name>
</gene>
<dbReference type="Pfam" id="PF01741">
    <property type="entry name" value="MscL"/>
    <property type="match status" value="1"/>
</dbReference>
<dbReference type="STRING" id="1149755.A0A2J6RF99"/>
<dbReference type="Gene3D" id="1.10.1200.120">
    <property type="entry name" value="Large-conductance mechanosensitive channel, MscL, domain 1"/>
    <property type="match status" value="1"/>
</dbReference>
<reference evidence="6 7" key="1">
    <citation type="submission" date="2016-04" db="EMBL/GenBank/DDBJ databases">
        <title>A degradative enzymes factory behind the ericoid mycorrhizal symbiosis.</title>
        <authorList>
            <consortium name="DOE Joint Genome Institute"/>
            <person name="Martino E."/>
            <person name="Morin E."/>
            <person name="Grelet G."/>
            <person name="Kuo A."/>
            <person name="Kohler A."/>
            <person name="Daghino S."/>
            <person name="Barry K."/>
            <person name="Choi C."/>
            <person name="Cichocki N."/>
            <person name="Clum A."/>
            <person name="Copeland A."/>
            <person name="Hainaut M."/>
            <person name="Haridas S."/>
            <person name="Labutti K."/>
            <person name="Lindquist E."/>
            <person name="Lipzen A."/>
            <person name="Khouja H.-R."/>
            <person name="Murat C."/>
            <person name="Ohm R."/>
            <person name="Olson A."/>
            <person name="Spatafora J."/>
            <person name="Veneault-Fourrey C."/>
            <person name="Henrissat B."/>
            <person name="Grigoriev I."/>
            <person name="Martin F."/>
            <person name="Perotto S."/>
        </authorList>
    </citation>
    <scope>NUCLEOTIDE SEQUENCE [LARGE SCALE GENOMIC DNA]</scope>
    <source>
        <strain evidence="6 7">F</strain>
    </source>
</reference>
<proteinExistence type="predicted"/>
<dbReference type="SUPFAM" id="SSF81330">
    <property type="entry name" value="Gated mechanosensitive channel"/>
    <property type="match status" value="1"/>
</dbReference>
<evidence type="ECO:0000313" key="6">
    <source>
        <dbReference type="EMBL" id="PMD37197.1"/>
    </source>
</evidence>
<organism evidence="6 7">
    <name type="scientific">Hyaloscypha variabilis (strain UAMH 11265 / GT02V1 / F)</name>
    <name type="common">Meliniomyces variabilis</name>
    <dbReference type="NCBI Taxonomy" id="1149755"/>
    <lineage>
        <taxon>Eukaryota</taxon>
        <taxon>Fungi</taxon>
        <taxon>Dikarya</taxon>
        <taxon>Ascomycota</taxon>
        <taxon>Pezizomycotina</taxon>
        <taxon>Leotiomycetes</taxon>
        <taxon>Helotiales</taxon>
        <taxon>Hyaloscyphaceae</taxon>
        <taxon>Hyaloscypha</taxon>
        <taxon>Hyaloscypha variabilis</taxon>
    </lineage>
</organism>
<feature type="transmembrane region" description="Helical" evidence="5">
    <location>
        <begin position="140"/>
        <end position="160"/>
    </location>
</feature>
<protein>
    <submittedName>
        <fullName evidence="6">Putative ion channel</fullName>
    </submittedName>
</protein>
<dbReference type="FunFam" id="1.10.1200.120:FF:000004">
    <property type="entry name" value="Ion channel, putative"/>
    <property type="match status" value="1"/>
</dbReference>
<evidence type="ECO:0000256" key="1">
    <source>
        <dbReference type="ARBA" id="ARBA00004141"/>
    </source>
</evidence>
<keyword evidence="7" id="KW-1185">Reference proteome</keyword>
<keyword evidence="4 5" id="KW-0472">Membrane</keyword>
<accession>A0A2J6RF99</accession>
<dbReference type="EMBL" id="KZ613949">
    <property type="protein sequence ID" value="PMD37197.1"/>
    <property type="molecule type" value="Genomic_DNA"/>
</dbReference>
<sequence>MAGEHSGHDTPERPERPRHLLHLEASQEMLAHAGEEVVSRGKRMWEGFSDFALQDNVLEVAVGLIIAAAFTTVVTSFVSEILLPPLSLIPGIHRNMDSKFAILRRGPNYNKTMSIGYNTQEQAAADGAVVMAYGTFLNKVINFLGVGFALYGVATVYEMLGTGDPIIKHMVKCKYCRKRISVKAKRCVNCTSWQDGREDKVAEAGDLLR</sequence>
<keyword evidence="2 5" id="KW-0812">Transmembrane</keyword>
<evidence type="ECO:0000256" key="2">
    <source>
        <dbReference type="ARBA" id="ARBA00022692"/>
    </source>
</evidence>
<keyword evidence="3 5" id="KW-1133">Transmembrane helix</keyword>
<dbReference type="OrthoDB" id="10010920at2759"/>
<dbReference type="Proteomes" id="UP000235786">
    <property type="component" value="Unassembled WGS sequence"/>
</dbReference>
<evidence type="ECO:0000256" key="5">
    <source>
        <dbReference type="SAM" id="Phobius"/>
    </source>
</evidence>
<dbReference type="InterPro" id="IPR036019">
    <property type="entry name" value="MscL_channel"/>
</dbReference>
<dbReference type="InterPro" id="IPR037673">
    <property type="entry name" value="MSC/AndL"/>
</dbReference>